<dbReference type="Proteomes" id="UP000275321">
    <property type="component" value="Unassembled WGS sequence"/>
</dbReference>
<proteinExistence type="predicted"/>
<protein>
    <recommendedName>
        <fullName evidence="3">HNH endonuclease</fullName>
    </recommendedName>
</protein>
<sequence length="248" mass="27805">MRHNFTQATIKKLAERAAYICSNPSCPRLTIGPSTGSQSSIKTGVAAHICAASPDGPRYDMSQSETERKSINNGIWLCATCSTLIDKNKGLDYPAPELRRWKKDHESLIKSCLEGSFNITFSALNYIKQHDERELAKRIMNELDDKGALFVAYQCENTYFVAESLKELRTSMTSMLSQLQNESPLIVICNSIREACRYFMNTSSKDAELKELEYLLGAVRKIIGINVKRISETYGVHPGPHLSTIMPD</sequence>
<dbReference type="AlphaFoldDB" id="A0A427KNU6"/>
<evidence type="ECO:0000313" key="1">
    <source>
        <dbReference type="EMBL" id="RSB31994.1"/>
    </source>
</evidence>
<reference evidence="1 2" key="1">
    <citation type="submission" date="2018-10" db="EMBL/GenBank/DDBJ databases">
        <title>Transmission dynamics of multidrug resistant bacteria on intensive care unit surfaces.</title>
        <authorList>
            <person name="D'Souza A.W."/>
            <person name="Potter R.F."/>
            <person name="Wallace M."/>
            <person name="Shupe A."/>
            <person name="Patel S."/>
            <person name="Sun S."/>
            <person name="Gul D."/>
            <person name="Kwon J.H."/>
            <person name="Andleeb S."/>
            <person name="Burnham C.-A.D."/>
            <person name="Dantas G."/>
        </authorList>
    </citation>
    <scope>NUCLEOTIDE SEQUENCE [LARGE SCALE GENOMIC DNA]</scope>
    <source>
        <strain evidence="1 2">EC_073</strain>
    </source>
</reference>
<accession>A0A427KNU6</accession>
<organism evidence="1 2">
    <name type="scientific">Enterobacter cloacae</name>
    <dbReference type="NCBI Taxonomy" id="550"/>
    <lineage>
        <taxon>Bacteria</taxon>
        <taxon>Pseudomonadati</taxon>
        <taxon>Pseudomonadota</taxon>
        <taxon>Gammaproteobacteria</taxon>
        <taxon>Enterobacterales</taxon>
        <taxon>Enterobacteriaceae</taxon>
        <taxon>Enterobacter</taxon>
        <taxon>Enterobacter cloacae complex</taxon>
    </lineage>
</organism>
<evidence type="ECO:0000313" key="2">
    <source>
        <dbReference type="Proteomes" id="UP000275321"/>
    </source>
</evidence>
<evidence type="ECO:0008006" key="3">
    <source>
        <dbReference type="Google" id="ProtNLM"/>
    </source>
</evidence>
<gene>
    <name evidence="1" type="ORF">EGK68_08110</name>
</gene>
<name>A0A427KNU6_ENTCL</name>
<dbReference type="RefSeq" id="WP_125364917.1">
    <property type="nucleotide sequence ID" value="NZ_RHWT01000007.1"/>
</dbReference>
<comment type="caution">
    <text evidence="1">The sequence shown here is derived from an EMBL/GenBank/DDBJ whole genome shotgun (WGS) entry which is preliminary data.</text>
</comment>
<dbReference type="EMBL" id="RHWT01000007">
    <property type="protein sequence ID" value="RSB31994.1"/>
    <property type="molecule type" value="Genomic_DNA"/>
</dbReference>